<dbReference type="Proteomes" id="UP001066276">
    <property type="component" value="Chromosome 3_1"/>
</dbReference>
<reference evidence="1" key="1">
    <citation type="journal article" date="2022" name="bioRxiv">
        <title>Sequencing and chromosome-scale assembly of the giantPleurodeles waltlgenome.</title>
        <authorList>
            <person name="Brown T."/>
            <person name="Elewa A."/>
            <person name="Iarovenko S."/>
            <person name="Subramanian E."/>
            <person name="Araus A.J."/>
            <person name="Petzold A."/>
            <person name="Susuki M."/>
            <person name="Suzuki K.-i.T."/>
            <person name="Hayashi T."/>
            <person name="Toyoda A."/>
            <person name="Oliveira C."/>
            <person name="Osipova E."/>
            <person name="Leigh N.D."/>
            <person name="Simon A."/>
            <person name="Yun M.H."/>
        </authorList>
    </citation>
    <scope>NUCLEOTIDE SEQUENCE</scope>
    <source>
        <strain evidence="1">20211129_DDA</strain>
        <tissue evidence="1">Liver</tissue>
    </source>
</reference>
<dbReference type="AlphaFoldDB" id="A0AAV7UII3"/>
<organism evidence="1 2">
    <name type="scientific">Pleurodeles waltl</name>
    <name type="common">Iberian ribbed newt</name>
    <dbReference type="NCBI Taxonomy" id="8319"/>
    <lineage>
        <taxon>Eukaryota</taxon>
        <taxon>Metazoa</taxon>
        <taxon>Chordata</taxon>
        <taxon>Craniata</taxon>
        <taxon>Vertebrata</taxon>
        <taxon>Euteleostomi</taxon>
        <taxon>Amphibia</taxon>
        <taxon>Batrachia</taxon>
        <taxon>Caudata</taxon>
        <taxon>Salamandroidea</taxon>
        <taxon>Salamandridae</taxon>
        <taxon>Pleurodelinae</taxon>
        <taxon>Pleurodeles</taxon>
    </lineage>
</organism>
<proteinExistence type="predicted"/>
<gene>
    <name evidence="1" type="ORF">NDU88_004158</name>
</gene>
<comment type="caution">
    <text evidence="1">The sequence shown here is derived from an EMBL/GenBank/DDBJ whole genome shotgun (WGS) entry which is preliminary data.</text>
</comment>
<sequence>MLSSPLWAPCCRSAKKSDYRVPAFKSDLLGLCLCCRLVWERLLILEHRVGHQAAVEVDEQGGLGDPPLNLRAADSLVACPLLHRVLWPNWLTLLSAASPPRP</sequence>
<evidence type="ECO:0000313" key="2">
    <source>
        <dbReference type="Proteomes" id="UP001066276"/>
    </source>
</evidence>
<dbReference type="EMBL" id="JANPWB010000005">
    <property type="protein sequence ID" value="KAJ1187382.1"/>
    <property type="molecule type" value="Genomic_DNA"/>
</dbReference>
<accession>A0AAV7UII3</accession>
<evidence type="ECO:0000313" key="1">
    <source>
        <dbReference type="EMBL" id="KAJ1187382.1"/>
    </source>
</evidence>
<keyword evidence="2" id="KW-1185">Reference proteome</keyword>
<name>A0AAV7UII3_PLEWA</name>
<protein>
    <submittedName>
        <fullName evidence="1">Uncharacterized protein</fullName>
    </submittedName>
</protein>